<sequence>MSFVNAEQAIGIQDMGRHKIGIIGAGISGVAVAHELSSKGYKNITILEKEDRVGGKCHTIEYKGKTYEMGTLMGLPSYKNTMELMKRFGLTDAGPLLERGFFSMEGNRTSQIPIQQAERFAQEFKRLPQLLSRYECLKEPGFLHLSEELCQPFSAWCDQHEFVIMKQVFMHYFSTFGFGCVDDVPAAYVLKFLSYDNLLSFIEITHMITWPKGAHELIKRMADQVEDLRLTCEVYRIEQEAGGKVRVETSQGVFYFDRVIYTGSMRLLHQIMPLPLEDKQLLEQIIYERFRVYAYRVEGIPALSGYIPGNMSAERKGHMMAWYYRWADRGDTDLVTVYVVENEEMSDFEMREHVENQLRKLGGTRIQFYMMKRWEHCPHVNASALRNGFYERLDQMQGRDGIYYAGEIMNFPTLENCIIYAKHVVDRFYS</sequence>
<evidence type="ECO:0000313" key="2">
    <source>
        <dbReference type="EMBL" id="SMG56299.1"/>
    </source>
</evidence>
<dbReference type="STRING" id="1852522.SAMN06295960_4097"/>
<reference evidence="2 3" key="1">
    <citation type="submission" date="2017-04" db="EMBL/GenBank/DDBJ databases">
        <authorList>
            <person name="Afonso C.L."/>
            <person name="Miller P.J."/>
            <person name="Scott M.A."/>
            <person name="Spackman E."/>
            <person name="Goraichik I."/>
            <person name="Dimitrov K.M."/>
            <person name="Suarez D.L."/>
            <person name="Swayne D.E."/>
        </authorList>
    </citation>
    <scope>NUCLEOTIDE SEQUENCE [LARGE SCALE GENOMIC DNA]</scope>
    <source>
        <strain evidence="2 3">11</strain>
    </source>
</reference>
<dbReference type="RefSeq" id="WP_085497480.1">
    <property type="nucleotide sequence ID" value="NZ_FXAZ01000007.1"/>
</dbReference>
<evidence type="ECO:0000313" key="3">
    <source>
        <dbReference type="Proteomes" id="UP000193834"/>
    </source>
</evidence>
<dbReference type="PANTHER" id="PTHR10742">
    <property type="entry name" value="FLAVIN MONOAMINE OXIDASE"/>
    <property type="match status" value="1"/>
</dbReference>
<accession>A0A1X7LT49</accession>
<dbReference type="Gene3D" id="3.50.50.60">
    <property type="entry name" value="FAD/NAD(P)-binding domain"/>
    <property type="match status" value="1"/>
</dbReference>
<dbReference type="Gene3D" id="1.10.405.20">
    <property type="match status" value="1"/>
</dbReference>
<dbReference type="PRINTS" id="PR00419">
    <property type="entry name" value="ADXRDTASE"/>
</dbReference>
<protein>
    <submittedName>
        <fullName evidence="2">Protoporphyrinogen oxidase</fullName>
    </submittedName>
</protein>
<keyword evidence="3" id="KW-1185">Reference proteome</keyword>
<organism evidence="2 3">
    <name type="scientific">Paenibacillus aquistagni</name>
    <dbReference type="NCBI Taxonomy" id="1852522"/>
    <lineage>
        <taxon>Bacteria</taxon>
        <taxon>Bacillati</taxon>
        <taxon>Bacillota</taxon>
        <taxon>Bacilli</taxon>
        <taxon>Bacillales</taxon>
        <taxon>Paenibacillaceae</taxon>
        <taxon>Paenibacillus</taxon>
    </lineage>
</organism>
<dbReference type="InterPro" id="IPR050281">
    <property type="entry name" value="Flavin_monoamine_oxidase"/>
</dbReference>
<name>A0A1X7LT49_9BACL</name>
<evidence type="ECO:0000259" key="1">
    <source>
        <dbReference type="Pfam" id="PF01593"/>
    </source>
</evidence>
<dbReference type="InterPro" id="IPR036188">
    <property type="entry name" value="FAD/NAD-bd_sf"/>
</dbReference>
<dbReference type="EMBL" id="FXAZ01000007">
    <property type="protein sequence ID" value="SMG56299.1"/>
    <property type="molecule type" value="Genomic_DNA"/>
</dbReference>
<dbReference type="Gene3D" id="3.30.70.1990">
    <property type="match status" value="1"/>
</dbReference>
<feature type="domain" description="Amine oxidase" evidence="1">
    <location>
        <begin position="27"/>
        <end position="410"/>
    </location>
</feature>
<dbReference type="OrthoDB" id="5792777at2"/>
<dbReference type="Proteomes" id="UP000193834">
    <property type="component" value="Unassembled WGS sequence"/>
</dbReference>
<proteinExistence type="predicted"/>
<gene>
    <name evidence="2" type="ORF">SAMN06295960_4097</name>
</gene>
<dbReference type="GO" id="GO:0016491">
    <property type="term" value="F:oxidoreductase activity"/>
    <property type="evidence" value="ECO:0007669"/>
    <property type="project" value="InterPro"/>
</dbReference>
<dbReference type="AlphaFoldDB" id="A0A1X7LT49"/>
<dbReference type="PANTHER" id="PTHR10742:SF410">
    <property type="entry name" value="LYSINE-SPECIFIC HISTONE DEMETHYLASE 2"/>
    <property type="match status" value="1"/>
</dbReference>
<dbReference type="Pfam" id="PF01593">
    <property type="entry name" value="Amino_oxidase"/>
    <property type="match status" value="1"/>
</dbReference>
<dbReference type="SUPFAM" id="SSF51905">
    <property type="entry name" value="FAD/NAD(P)-binding domain"/>
    <property type="match status" value="1"/>
</dbReference>
<dbReference type="InterPro" id="IPR002937">
    <property type="entry name" value="Amino_oxidase"/>
</dbReference>